<feature type="compositionally biased region" description="Low complexity" evidence="1">
    <location>
        <begin position="588"/>
        <end position="600"/>
    </location>
</feature>
<feature type="region of interest" description="Disordered" evidence="1">
    <location>
        <begin position="403"/>
        <end position="433"/>
    </location>
</feature>
<keyword evidence="3" id="KW-1185">Reference proteome</keyword>
<organism evidence="2">
    <name type="scientific">Rosellinia necatrix</name>
    <name type="common">White root-rot fungus</name>
    <dbReference type="NCBI Taxonomy" id="77044"/>
    <lineage>
        <taxon>Eukaryota</taxon>
        <taxon>Fungi</taxon>
        <taxon>Dikarya</taxon>
        <taxon>Ascomycota</taxon>
        <taxon>Pezizomycotina</taxon>
        <taxon>Sordariomycetes</taxon>
        <taxon>Xylariomycetidae</taxon>
        <taxon>Xylariales</taxon>
        <taxon>Xylariaceae</taxon>
        <taxon>Rosellinia</taxon>
    </lineage>
</organism>
<evidence type="ECO:0000256" key="1">
    <source>
        <dbReference type="SAM" id="MobiDB-lite"/>
    </source>
</evidence>
<protein>
    <submittedName>
        <fullName evidence="2">Uncharacterized protein</fullName>
    </submittedName>
</protein>
<evidence type="ECO:0000313" key="2">
    <source>
        <dbReference type="EMBL" id="GAP93010.1"/>
    </source>
</evidence>
<feature type="compositionally biased region" description="Acidic residues" evidence="1">
    <location>
        <begin position="198"/>
        <end position="207"/>
    </location>
</feature>
<proteinExistence type="predicted"/>
<name>A0A1W2TWG1_ROSNE</name>
<evidence type="ECO:0000313" key="3">
    <source>
        <dbReference type="Proteomes" id="UP000054516"/>
    </source>
</evidence>
<feature type="compositionally biased region" description="Low complexity" evidence="1">
    <location>
        <begin position="304"/>
        <end position="313"/>
    </location>
</feature>
<dbReference type="AlphaFoldDB" id="A0A1W2TWG1"/>
<feature type="compositionally biased region" description="Pro residues" evidence="1">
    <location>
        <begin position="314"/>
        <end position="324"/>
    </location>
</feature>
<feature type="region of interest" description="Disordered" evidence="1">
    <location>
        <begin position="524"/>
        <end position="552"/>
    </location>
</feature>
<sequence length="600" mass="62961">MPGDPGLAPVSGAALFRRETERRQRLRRRGALPVGCPEVDDALLLGGGFERGCVVGVSAEGADFGVLLGLQTIARTLVFGSPPNEIFSPAAGGSKQRAAIVTTLPLAAILPTLRDVIRSQVQIKLGSGNPGVDAELRRALEAISISRIFDIEGLWEVLNELAGAEAESGVSSNEHGDDETMPPCAPGGDQGKERETGAEEPIEEALENEDRTEKDVVDMGGRQGAVDITDLRPLRIRPEPRPSLVRRPEVLDSEDEEPLSSSPLSSPPPSTAAPESPSPSSPGQGRASTEQSDAPPSPSPPAVDPEGPSSSSSPPLPPPPPLPRPETSQPAPAPALAASAEPTPDIILVTHFNTLLAALFTTHSNDKTAAHARLQDLATHLRALSRSAAGPLIMLLNTTTTQTAPAEAPHHHYHQHHHQQQQQQQQQTTPPQDATLRSIFASRRAGSRPSFGAVFAQLLDLHLLCARVPRTAGDAETALALGLGLGLGPADDDNNNDDNDDDDDDDVVRYAWIVEALLDEGGAWDWGGGKRGGGEGEGGEGEGSGDVRLPRRVGREQRWAAVEARRRPDGVRVVVDAFGPGPGPGPGVAPAAAGLGSRRV</sequence>
<dbReference type="EMBL" id="DF977476">
    <property type="protein sequence ID" value="GAP93010.1"/>
    <property type="molecule type" value="Genomic_DNA"/>
</dbReference>
<dbReference type="Gene3D" id="3.40.50.300">
    <property type="entry name" value="P-loop containing nucleotide triphosphate hydrolases"/>
    <property type="match status" value="1"/>
</dbReference>
<feature type="compositionally biased region" description="Pro residues" evidence="1">
    <location>
        <begin position="265"/>
        <end position="280"/>
    </location>
</feature>
<dbReference type="STRING" id="77044.A0A1W2TWG1"/>
<dbReference type="Proteomes" id="UP000054516">
    <property type="component" value="Unassembled WGS sequence"/>
</dbReference>
<feature type="compositionally biased region" description="Basic and acidic residues" evidence="1">
    <location>
        <begin position="208"/>
        <end position="217"/>
    </location>
</feature>
<feature type="region of interest" description="Disordered" evidence="1">
    <location>
        <begin position="575"/>
        <end position="600"/>
    </location>
</feature>
<reference evidence="2" key="1">
    <citation type="submission" date="2016-03" db="EMBL/GenBank/DDBJ databases">
        <title>Draft genome sequence of Rosellinia necatrix.</title>
        <authorList>
            <person name="Kanematsu S."/>
        </authorList>
    </citation>
    <scope>NUCLEOTIDE SEQUENCE [LARGE SCALE GENOMIC DNA]</scope>
    <source>
        <strain evidence="2">W97</strain>
    </source>
</reference>
<gene>
    <name evidence="2" type="ORF">SAMD00023353_3100220</name>
</gene>
<accession>A0A1W2TWG1</accession>
<feature type="region of interest" description="Disordered" evidence="1">
    <location>
        <begin position="166"/>
        <end position="338"/>
    </location>
</feature>
<dbReference type="OrthoDB" id="336321at2759"/>
<dbReference type="OMA" id="YAWIVEA"/>
<dbReference type="InterPro" id="IPR027417">
    <property type="entry name" value="P-loop_NTPase"/>
</dbReference>
<feature type="compositionally biased region" description="Basic and acidic residues" evidence="1">
    <location>
        <begin position="229"/>
        <end position="250"/>
    </location>
</feature>